<reference evidence="2 3" key="1">
    <citation type="submission" date="2019-07" db="EMBL/GenBank/DDBJ databases">
        <title>Genome assembly of two rare yeast pathogens: Diutina rugosa and Trichomonascus ciferrii.</title>
        <authorList>
            <person name="Mixao V."/>
            <person name="Saus E."/>
            <person name="Hansen A."/>
            <person name="Lass-Flor C."/>
            <person name="Gabaldon T."/>
        </authorList>
    </citation>
    <scope>NUCLEOTIDE SEQUENCE [LARGE SCALE GENOMIC DNA]</scope>
    <source>
        <strain evidence="2 3">CBS 613</strain>
    </source>
</reference>
<name>A0A642V2B8_DIURU</name>
<keyword evidence="3" id="KW-1185">Reference proteome</keyword>
<feature type="region of interest" description="Disordered" evidence="1">
    <location>
        <begin position="186"/>
        <end position="230"/>
    </location>
</feature>
<evidence type="ECO:0000256" key="1">
    <source>
        <dbReference type="SAM" id="MobiDB-lite"/>
    </source>
</evidence>
<comment type="caution">
    <text evidence="2">The sequence shown here is derived from an EMBL/GenBank/DDBJ whole genome shotgun (WGS) entry which is preliminary data.</text>
</comment>
<protein>
    <submittedName>
        <fullName evidence="2">Uncharacterized protein</fullName>
    </submittedName>
</protein>
<dbReference type="AlphaFoldDB" id="A0A642V2B8"/>
<dbReference type="OrthoDB" id="10253329at2759"/>
<gene>
    <name evidence="2" type="ORF">DIURU_000622</name>
</gene>
<dbReference type="OMA" id="PRGFAYN"/>
<evidence type="ECO:0000313" key="2">
    <source>
        <dbReference type="EMBL" id="KAA8907302.1"/>
    </source>
</evidence>
<sequence length="380" mass="42674">MSRPPNTQSSSQARRRKPRGVTSSLRFKQIAQVVKKFRPVTINGTTTRAIIDEVKANQTEDAQYYASRFSDNARLSLPLRYVADFMEKSPESAIYLSLMIKPSDPEFPFDMDSLNVNLTIPSSYPQTKARIVVLNEDVPRGVAVNVEMGFQKIARQSIPLVAQLEELDANLESLLAQEERTTIQFVKPSKSAAPTPIFTPTPTPTPKASPSPSVKATPSPEPEEEQPVSRECLARRQQLLDQFEAKLSPTLFKKAPKETKYRIKLPVPPNRVPDLWKRGVEIIVTIPRAYPDHDSISIQFANNFTTNLIVKNHKETSTPAELAKMTQHYKSIERNVCQNATQLSGSVVDTLNQLSNNFDKYTLSATEFDDWKQLSQALST</sequence>
<dbReference type="GeneID" id="54779275"/>
<evidence type="ECO:0000313" key="3">
    <source>
        <dbReference type="Proteomes" id="UP000449547"/>
    </source>
</evidence>
<dbReference type="Proteomes" id="UP000449547">
    <property type="component" value="Unassembled WGS sequence"/>
</dbReference>
<dbReference type="EMBL" id="SWFT01000026">
    <property type="protein sequence ID" value="KAA8907302.1"/>
    <property type="molecule type" value="Genomic_DNA"/>
</dbReference>
<organism evidence="2 3">
    <name type="scientific">Diutina rugosa</name>
    <name type="common">Yeast</name>
    <name type="synonym">Candida rugosa</name>
    <dbReference type="NCBI Taxonomy" id="5481"/>
    <lineage>
        <taxon>Eukaryota</taxon>
        <taxon>Fungi</taxon>
        <taxon>Dikarya</taxon>
        <taxon>Ascomycota</taxon>
        <taxon>Saccharomycotina</taxon>
        <taxon>Pichiomycetes</taxon>
        <taxon>Debaryomycetaceae</taxon>
        <taxon>Diutina</taxon>
    </lineage>
</organism>
<dbReference type="RefSeq" id="XP_034014611.1">
    <property type="nucleotide sequence ID" value="XM_034158891.1"/>
</dbReference>
<feature type="compositionally biased region" description="Pro residues" evidence="1">
    <location>
        <begin position="197"/>
        <end position="209"/>
    </location>
</feature>
<proteinExistence type="predicted"/>
<accession>A0A642V2B8</accession>
<feature type="region of interest" description="Disordered" evidence="1">
    <location>
        <begin position="1"/>
        <end position="22"/>
    </location>
</feature>
<dbReference type="VEuPathDB" id="FungiDB:DIURU_000622"/>
<feature type="compositionally biased region" description="Polar residues" evidence="1">
    <location>
        <begin position="1"/>
        <end position="12"/>
    </location>
</feature>